<dbReference type="AlphaFoldDB" id="A0A420YM27"/>
<dbReference type="EMBL" id="QVQW01000003">
    <property type="protein sequence ID" value="RKU48928.1"/>
    <property type="molecule type" value="Genomic_DNA"/>
</dbReference>
<dbReference type="PANTHER" id="PTHR21576:SF158">
    <property type="entry name" value="RIBOSOMAL RNA-PROCESSING PROTEIN 12-LIKE CONSERVED DOMAIN-CONTAINING PROTEIN"/>
    <property type="match status" value="1"/>
</dbReference>
<feature type="transmembrane region" description="Helical" evidence="6">
    <location>
        <begin position="432"/>
        <end position="454"/>
    </location>
</feature>
<feature type="transmembrane region" description="Helical" evidence="6">
    <location>
        <begin position="326"/>
        <end position="348"/>
    </location>
</feature>
<dbReference type="GO" id="GO:0022857">
    <property type="term" value="F:transmembrane transporter activity"/>
    <property type="evidence" value="ECO:0007669"/>
    <property type="project" value="InterPro"/>
</dbReference>
<feature type="compositionally biased region" description="Basic and acidic residues" evidence="5">
    <location>
        <begin position="213"/>
        <end position="230"/>
    </location>
</feature>
<feature type="transmembrane region" description="Helical" evidence="6">
    <location>
        <begin position="405"/>
        <end position="426"/>
    </location>
</feature>
<feature type="transmembrane region" description="Helical" evidence="6">
    <location>
        <begin position="170"/>
        <end position="190"/>
    </location>
</feature>
<sequence>MSGHEAQLRRARYVSSIAATLISLACGTNYVYSAWAPQYADKLHLSATQSNAIGLAGNMGMYSLGVPVGYYVDKSPRPVVLVGSILLGIGYFPFRTYYNNGSGSFFLMCLFSFFTGFGGCMAFAAAVKTSALNWPHHRGTATAFPLAAFGLSAFFFSAVGGALFDGNTSNFLMLLAAGTSGLIFLGFFFLRVLPPTSYHAVPVLSDSQRLRRTSSEEAKTPRHGVYRADAEPGTSPYNTVGSGGEQTSAATEHFTSGETAAASRDRDDLEAAPTAAAGEDLSETSSLLSSGSSVSESGLVHRSHIDLDRSHRVDIQGWNLVKNLEFWQLFTIMAILSGIGLMTINNIGHDANALWKHWDDSVDERFLVSRQRMHVSILSIGSFAGRLLSGIGSDFLVKVLKASRVWCLVVASFIFCVAQVCALKILNPNLLWLVSSLSGLGYGFLFGVFPSIVAETFGIHGLSMNWGFMTLSPVISGNIFNLFYGWVFDKHSIVEPGGERSCPDGVECYYSAYVMTLVACGLGCVITLGVIRHQYLVRLREAGKTVATD</sequence>
<keyword evidence="8" id="KW-1185">Reference proteome</keyword>
<feature type="transmembrane region" description="Helical" evidence="6">
    <location>
        <begin position="104"/>
        <end position="127"/>
    </location>
</feature>
<proteinExistence type="predicted"/>
<feature type="transmembrane region" description="Helical" evidence="6">
    <location>
        <begin position="510"/>
        <end position="531"/>
    </location>
</feature>
<evidence type="ECO:0000256" key="1">
    <source>
        <dbReference type="ARBA" id="ARBA00004141"/>
    </source>
</evidence>
<keyword evidence="4 6" id="KW-0472">Membrane</keyword>
<dbReference type="OrthoDB" id="410267at2759"/>
<dbReference type="InterPro" id="IPR011701">
    <property type="entry name" value="MFS"/>
</dbReference>
<keyword evidence="3 6" id="KW-1133">Transmembrane helix</keyword>
<comment type="subcellular location">
    <subcellularLocation>
        <location evidence="1">Membrane</location>
        <topology evidence="1">Multi-pass membrane protein</topology>
    </subcellularLocation>
</comment>
<comment type="caution">
    <text evidence="7">The sequence shown here is derived from an EMBL/GenBank/DDBJ whole genome shotgun (WGS) entry which is preliminary data.</text>
</comment>
<evidence type="ECO:0000256" key="4">
    <source>
        <dbReference type="ARBA" id="ARBA00023136"/>
    </source>
</evidence>
<dbReference type="Pfam" id="PF07690">
    <property type="entry name" value="MFS_1"/>
    <property type="match status" value="1"/>
</dbReference>
<evidence type="ECO:0000256" key="5">
    <source>
        <dbReference type="SAM" id="MobiDB-lite"/>
    </source>
</evidence>
<feature type="transmembrane region" description="Helical" evidence="6">
    <location>
        <begin position="79"/>
        <end position="98"/>
    </location>
</feature>
<dbReference type="Proteomes" id="UP000275385">
    <property type="component" value="Unassembled WGS sequence"/>
</dbReference>
<feature type="transmembrane region" description="Helical" evidence="6">
    <location>
        <begin position="12"/>
        <end position="32"/>
    </location>
</feature>
<protein>
    <recommendedName>
        <fullName evidence="9">Nodulin-like domain-containing protein</fullName>
    </recommendedName>
</protein>
<dbReference type="Gene3D" id="1.20.1250.20">
    <property type="entry name" value="MFS general substrate transporter like domains"/>
    <property type="match status" value="2"/>
</dbReference>
<dbReference type="GO" id="GO:0000329">
    <property type="term" value="C:fungal-type vacuole membrane"/>
    <property type="evidence" value="ECO:0007669"/>
    <property type="project" value="TreeGrafter"/>
</dbReference>
<evidence type="ECO:0000256" key="6">
    <source>
        <dbReference type="SAM" id="Phobius"/>
    </source>
</evidence>
<organism evidence="7 8">
    <name type="scientific">Coniochaeta pulveracea</name>
    <dbReference type="NCBI Taxonomy" id="177199"/>
    <lineage>
        <taxon>Eukaryota</taxon>
        <taxon>Fungi</taxon>
        <taxon>Dikarya</taxon>
        <taxon>Ascomycota</taxon>
        <taxon>Pezizomycotina</taxon>
        <taxon>Sordariomycetes</taxon>
        <taxon>Sordariomycetidae</taxon>
        <taxon>Coniochaetales</taxon>
        <taxon>Coniochaetaceae</taxon>
        <taxon>Coniochaeta</taxon>
    </lineage>
</organism>
<evidence type="ECO:0000256" key="2">
    <source>
        <dbReference type="ARBA" id="ARBA00022692"/>
    </source>
</evidence>
<evidence type="ECO:0000256" key="3">
    <source>
        <dbReference type="ARBA" id="ARBA00022989"/>
    </source>
</evidence>
<feature type="compositionally biased region" description="Low complexity" evidence="5">
    <location>
        <begin position="283"/>
        <end position="294"/>
    </location>
</feature>
<gene>
    <name evidence="7" type="ORF">DL546_009119</name>
</gene>
<dbReference type="InterPro" id="IPR036259">
    <property type="entry name" value="MFS_trans_sf"/>
</dbReference>
<evidence type="ECO:0008006" key="9">
    <source>
        <dbReference type="Google" id="ProtNLM"/>
    </source>
</evidence>
<feature type="transmembrane region" description="Helical" evidence="6">
    <location>
        <begin position="139"/>
        <end position="164"/>
    </location>
</feature>
<feature type="compositionally biased region" description="Polar residues" evidence="5">
    <location>
        <begin position="235"/>
        <end position="258"/>
    </location>
</feature>
<feature type="transmembrane region" description="Helical" evidence="6">
    <location>
        <begin position="373"/>
        <end position="393"/>
    </location>
</feature>
<dbReference type="STRING" id="177199.A0A420YM27"/>
<reference evidence="7 8" key="1">
    <citation type="submission" date="2018-08" db="EMBL/GenBank/DDBJ databases">
        <title>Draft genome of the lignicolous fungus Coniochaeta pulveracea.</title>
        <authorList>
            <person name="Borstlap C.J."/>
            <person name="De Witt R.N."/>
            <person name="Botha A."/>
            <person name="Volschenk H."/>
        </authorList>
    </citation>
    <scope>NUCLEOTIDE SEQUENCE [LARGE SCALE GENOMIC DNA]</scope>
    <source>
        <strain evidence="7 8">CAB683</strain>
    </source>
</reference>
<feature type="region of interest" description="Disordered" evidence="5">
    <location>
        <begin position="209"/>
        <end position="294"/>
    </location>
</feature>
<evidence type="ECO:0000313" key="8">
    <source>
        <dbReference type="Proteomes" id="UP000275385"/>
    </source>
</evidence>
<accession>A0A420YM27</accession>
<keyword evidence="2 6" id="KW-0812">Transmembrane</keyword>
<dbReference type="SUPFAM" id="SSF103473">
    <property type="entry name" value="MFS general substrate transporter"/>
    <property type="match status" value="1"/>
</dbReference>
<dbReference type="PANTHER" id="PTHR21576">
    <property type="entry name" value="UNCHARACTERIZED NODULIN-LIKE PROTEIN"/>
    <property type="match status" value="1"/>
</dbReference>
<name>A0A420YM27_9PEZI</name>
<feature type="transmembrane region" description="Helical" evidence="6">
    <location>
        <begin position="466"/>
        <end position="487"/>
    </location>
</feature>
<evidence type="ECO:0000313" key="7">
    <source>
        <dbReference type="EMBL" id="RKU48928.1"/>
    </source>
</evidence>